<dbReference type="EMBL" id="CAMXCT010006346">
    <property type="protein sequence ID" value="CAI4014445.1"/>
    <property type="molecule type" value="Genomic_DNA"/>
</dbReference>
<dbReference type="GO" id="GO:0016020">
    <property type="term" value="C:membrane"/>
    <property type="evidence" value="ECO:0007669"/>
    <property type="project" value="UniProtKB-SubCell"/>
</dbReference>
<feature type="transmembrane region" description="Helical" evidence="8">
    <location>
        <begin position="52"/>
        <end position="72"/>
    </location>
</feature>
<feature type="transmembrane region" description="Helical" evidence="8">
    <location>
        <begin position="269"/>
        <end position="287"/>
    </location>
</feature>
<evidence type="ECO:0000256" key="6">
    <source>
        <dbReference type="ARBA" id="ARBA00023136"/>
    </source>
</evidence>
<dbReference type="EMBL" id="CAMXCT030003924">
    <property type="protein sequence ID" value="CAL4794244.1"/>
    <property type="molecule type" value="Genomic_DNA"/>
</dbReference>
<comment type="caution">
    <text evidence="10">The sequence shown here is derived from an EMBL/GenBank/DDBJ whole genome shotgun (WGS) entry which is preliminary data.</text>
</comment>
<proteinExistence type="inferred from homology"/>
<feature type="transmembrane region" description="Helical" evidence="8">
    <location>
        <begin position="136"/>
        <end position="165"/>
    </location>
</feature>
<dbReference type="PANTHER" id="PTHR31585">
    <property type="entry name" value="FOLATE-BIOPTERIN TRANSPORTER 1, CHLOROPLASTIC"/>
    <property type="match status" value="1"/>
</dbReference>
<evidence type="ECO:0000256" key="8">
    <source>
        <dbReference type="SAM" id="Phobius"/>
    </source>
</evidence>
<dbReference type="InterPro" id="IPR039309">
    <property type="entry name" value="BT1"/>
</dbReference>
<dbReference type="OrthoDB" id="754047at2759"/>
<dbReference type="InterPro" id="IPR036259">
    <property type="entry name" value="MFS_trans_sf"/>
</dbReference>
<gene>
    <name evidence="9" type="ORF">C1SCF055_LOCUS32528</name>
    <name evidence="10" type="ORF">C1SCF055_LOCUS39348</name>
</gene>
<dbReference type="AlphaFoldDB" id="A0A9P1DRN5"/>
<sequence>MTIPNDFPDGPVLLGQRTLQMAPANEKCTHAETAEGKHIKKGGCPRRLPLGAWFQMLYATFGSFVPLAMLCYGCQQNFAKASTEFACKYYMMDELKLDGVTIGRFMTAAHVPWNIKPVLGMLSDSVTFCGFHRTSYVAAMCCLSITMYSWVGFSAVSALGLLAFLTVNNFATAFTDVLVDATTARLARCHASQACDLQTAIRVSQAAGGLASSAIKGTLVSVLSPRGTIMSNILCVVVVLVPALRGWLPEERLPGKCCTASLKTCSQNSGLTLAAAFLTFLAVTLFVSQTFLPGWRTRAAVLIVCSVSVVGCAYKVFSKISPYLWKTSALLFLRACFQPGLGESMFVWMSKDPNGPRFTPELLGLADCFGHAGLLVGVVIFNKFLRSWKYRNIFLLGQLLVILLQFMDLILVLRWNLHMGLPDIVFFIGDETFDTAVERTFYVPLVVLAYKVCPGHLEATIFATLIATSNIGVDCGKYLGVALAEVWGIVGEDFQYLPHGIISKALFRLVPIPFILMLSPDFTPDDPIPTSDPIPSSDEDLTKRKEANNEQRRELQEL</sequence>
<dbReference type="PANTHER" id="PTHR31585:SF0">
    <property type="entry name" value="FOLATE-BIOPTERIN TRANSPORTER 1, CHLOROPLASTIC"/>
    <property type="match status" value="1"/>
</dbReference>
<feature type="transmembrane region" description="Helical" evidence="8">
    <location>
        <begin position="362"/>
        <end position="381"/>
    </location>
</feature>
<evidence type="ECO:0000313" key="10">
    <source>
        <dbReference type="EMBL" id="CAI4014445.1"/>
    </source>
</evidence>
<feature type="transmembrane region" description="Helical" evidence="8">
    <location>
        <begin position="299"/>
        <end position="317"/>
    </location>
</feature>
<evidence type="ECO:0000256" key="4">
    <source>
        <dbReference type="ARBA" id="ARBA00022692"/>
    </source>
</evidence>
<feature type="compositionally biased region" description="Basic and acidic residues" evidence="7">
    <location>
        <begin position="540"/>
        <end position="558"/>
    </location>
</feature>
<protein>
    <submittedName>
        <fullName evidence="11">Probable folate-biopterin transporter 2</fullName>
    </submittedName>
</protein>
<accession>A0A9P1DRN5</accession>
<dbReference type="SUPFAM" id="SSF103473">
    <property type="entry name" value="MFS general substrate transporter"/>
    <property type="match status" value="1"/>
</dbReference>
<keyword evidence="5 8" id="KW-1133">Transmembrane helix</keyword>
<keyword evidence="4 8" id="KW-0812">Transmembrane</keyword>
<comment type="similarity">
    <text evidence="2">Belongs to the major facilitator superfamily. Folate-biopterin transporter (TC 2.A.71) family.</text>
</comment>
<organism evidence="10">
    <name type="scientific">Cladocopium goreaui</name>
    <dbReference type="NCBI Taxonomy" id="2562237"/>
    <lineage>
        <taxon>Eukaryota</taxon>
        <taxon>Sar</taxon>
        <taxon>Alveolata</taxon>
        <taxon>Dinophyceae</taxon>
        <taxon>Suessiales</taxon>
        <taxon>Symbiodiniaceae</taxon>
        <taxon>Cladocopium</taxon>
    </lineage>
</organism>
<evidence type="ECO:0000256" key="3">
    <source>
        <dbReference type="ARBA" id="ARBA00022448"/>
    </source>
</evidence>
<dbReference type="EMBL" id="CAMXCT010003924">
    <property type="protein sequence ID" value="CAI4006932.1"/>
    <property type="molecule type" value="Genomic_DNA"/>
</dbReference>
<name>A0A9P1DRN5_9DINO</name>
<reference evidence="11 12" key="2">
    <citation type="submission" date="2024-05" db="EMBL/GenBank/DDBJ databases">
        <authorList>
            <person name="Chen Y."/>
            <person name="Shah S."/>
            <person name="Dougan E. K."/>
            <person name="Thang M."/>
            <person name="Chan C."/>
        </authorList>
    </citation>
    <scope>NUCLEOTIDE SEQUENCE [LARGE SCALE GENOMIC DNA]</scope>
</reference>
<keyword evidence="3" id="KW-0813">Transport</keyword>
<dbReference type="Proteomes" id="UP001152797">
    <property type="component" value="Unassembled WGS sequence"/>
</dbReference>
<dbReference type="EMBL" id="CAMXCT020003924">
    <property type="protein sequence ID" value="CAL1160307.1"/>
    <property type="molecule type" value="Genomic_DNA"/>
</dbReference>
<feature type="transmembrane region" description="Helical" evidence="8">
    <location>
        <begin position="393"/>
        <end position="415"/>
    </location>
</feature>
<evidence type="ECO:0000313" key="9">
    <source>
        <dbReference type="EMBL" id="CAI4006932.1"/>
    </source>
</evidence>
<dbReference type="EMBL" id="CAMXCT020006346">
    <property type="protein sequence ID" value="CAL1167820.1"/>
    <property type="molecule type" value="Genomic_DNA"/>
</dbReference>
<evidence type="ECO:0000313" key="12">
    <source>
        <dbReference type="Proteomes" id="UP001152797"/>
    </source>
</evidence>
<dbReference type="Pfam" id="PF03092">
    <property type="entry name" value="BT1"/>
    <property type="match status" value="1"/>
</dbReference>
<feature type="transmembrane region" description="Helical" evidence="8">
    <location>
        <begin position="329"/>
        <end position="350"/>
    </location>
</feature>
<keyword evidence="12" id="KW-1185">Reference proteome</keyword>
<evidence type="ECO:0000256" key="2">
    <source>
        <dbReference type="ARBA" id="ARBA00007015"/>
    </source>
</evidence>
<evidence type="ECO:0000256" key="1">
    <source>
        <dbReference type="ARBA" id="ARBA00004141"/>
    </source>
</evidence>
<dbReference type="EMBL" id="CAMXCT030006346">
    <property type="protein sequence ID" value="CAL4801757.1"/>
    <property type="molecule type" value="Genomic_DNA"/>
</dbReference>
<keyword evidence="6 8" id="KW-0472">Membrane</keyword>
<feature type="region of interest" description="Disordered" evidence="7">
    <location>
        <begin position="526"/>
        <end position="558"/>
    </location>
</feature>
<evidence type="ECO:0000256" key="5">
    <source>
        <dbReference type="ARBA" id="ARBA00022989"/>
    </source>
</evidence>
<evidence type="ECO:0000256" key="7">
    <source>
        <dbReference type="SAM" id="MobiDB-lite"/>
    </source>
</evidence>
<comment type="subcellular location">
    <subcellularLocation>
        <location evidence="1">Membrane</location>
        <topology evidence="1">Multi-pass membrane protein</topology>
    </subcellularLocation>
</comment>
<reference evidence="10" key="1">
    <citation type="submission" date="2022-10" db="EMBL/GenBank/DDBJ databases">
        <authorList>
            <person name="Chen Y."/>
            <person name="Dougan E. K."/>
            <person name="Chan C."/>
            <person name="Rhodes N."/>
            <person name="Thang M."/>
        </authorList>
    </citation>
    <scope>NUCLEOTIDE SEQUENCE</scope>
</reference>
<evidence type="ECO:0000313" key="11">
    <source>
        <dbReference type="EMBL" id="CAL4794244.1"/>
    </source>
</evidence>
<feature type="transmembrane region" description="Helical" evidence="8">
    <location>
        <begin position="229"/>
        <end position="248"/>
    </location>
</feature>